<accession>A0A0X3PBF4</accession>
<dbReference type="EMBL" id="GEEE01014182">
    <property type="protein sequence ID" value="JAP49043.1"/>
    <property type="molecule type" value="Transcribed_RNA"/>
</dbReference>
<reference evidence="1" key="1">
    <citation type="submission" date="2016-01" db="EMBL/GenBank/DDBJ databases">
        <title>Reference transcriptome for the parasite Schistocephalus solidus: insights into the molecular evolution of parasitism.</title>
        <authorList>
            <person name="Hebert F.O."/>
            <person name="Grambauer S."/>
            <person name="Barber I."/>
            <person name="Landry C.R."/>
            <person name="Aubin-Horth N."/>
        </authorList>
    </citation>
    <scope>NUCLEOTIDE SEQUENCE</scope>
</reference>
<protein>
    <submittedName>
        <fullName evidence="1">Uncharacterized protein</fullName>
    </submittedName>
</protein>
<dbReference type="AlphaFoldDB" id="A0A0X3PBF4"/>
<sequence length="120" mass="12748">MGSIKVLFSCVNSVFFIHRQGKCGGTGAGSSHEATWPDPASGLFESVMTSSRGGGGCSRCSTNLLPLSTNSSASHRSCAHNFLGQTVKPDGIDSSNVPLRRHHLRKYLITFGIAARLAHF</sequence>
<evidence type="ECO:0000313" key="1">
    <source>
        <dbReference type="EMBL" id="JAP49043.1"/>
    </source>
</evidence>
<gene>
    <name evidence="1" type="ORF">TR101381</name>
</gene>
<organism evidence="1">
    <name type="scientific">Schistocephalus solidus</name>
    <name type="common">Tapeworm</name>
    <dbReference type="NCBI Taxonomy" id="70667"/>
    <lineage>
        <taxon>Eukaryota</taxon>
        <taxon>Metazoa</taxon>
        <taxon>Spiralia</taxon>
        <taxon>Lophotrochozoa</taxon>
        <taxon>Platyhelminthes</taxon>
        <taxon>Cestoda</taxon>
        <taxon>Eucestoda</taxon>
        <taxon>Diphyllobothriidea</taxon>
        <taxon>Diphyllobothriidae</taxon>
        <taxon>Schistocephalus</taxon>
    </lineage>
</organism>
<name>A0A0X3PBF4_SCHSO</name>
<proteinExistence type="predicted"/>